<dbReference type="GO" id="GO:0045277">
    <property type="term" value="C:respiratory chain complex IV"/>
    <property type="evidence" value="ECO:0007669"/>
    <property type="project" value="InterPro"/>
</dbReference>
<dbReference type="GO" id="GO:0006123">
    <property type="term" value="P:mitochondrial electron transport, cytochrome c to oxygen"/>
    <property type="evidence" value="ECO:0007669"/>
    <property type="project" value="InterPro"/>
</dbReference>
<feature type="binding site" evidence="3">
    <location>
        <position position="121"/>
    </location>
    <ligand>
        <name>Zn(2+)</name>
        <dbReference type="ChEBI" id="CHEBI:29105"/>
    </ligand>
</feature>
<keyword evidence="5" id="KW-1185">Reference proteome</keyword>
<reference evidence="4 5" key="1">
    <citation type="journal article" date="2015" name="Genome Biol. Evol.">
        <title>The genome of winter moth (Operophtera brumata) provides a genomic perspective on sexual dimorphism and phenology.</title>
        <authorList>
            <person name="Derks M.F."/>
            <person name="Smit S."/>
            <person name="Salis L."/>
            <person name="Schijlen E."/>
            <person name="Bossers A."/>
            <person name="Mateman C."/>
            <person name="Pijl A.S."/>
            <person name="de Ridder D."/>
            <person name="Groenen M.A."/>
            <person name="Visser M.E."/>
            <person name="Megens H.J."/>
        </authorList>
    </citation>
    <scope>NUCLEOTIDE SEQUENCE [LARGE SCALE GENOMIC DNA]</scope>
    <source>
        <strain evidence="4">WM2013NL</strain>
        <tissue evidence="4">Head and thorax</tissue>
    </source>
</reference>
<dbReference type="SUPFAM" id="SSF57802">
    <property type="entry name" value="Rubredoxin-like"/>
    <property type="match status" value="1"/>
</dbReference>
<organism evidence="4 5">
    <name type="scientific">Operophtera brumata</name>
    <name type="common">Winter moth</name>
    <name type="synonym">Phalaena brumata</name>
    <dbReference type="NCBI Taxonomy" id="104452"/>
    <lineage>
        <taxon>Eukaryota</taxon>
        <taxon>Metazoa</taxon>
        <taxon>Ecdysozoa</taxon>
        <taxon>Arthropoda</taxon>
        <taxon>Hexapoda</taxon>
        <taxon>Insecta</taxon>
        <taxon>Pterygota</taxon>
        <taxon>Neoptera</taxon>
        <taxon>Endopterygota</taxon>
        <taxon>Lepidoptera</taxon>
        <taxon>Glossata</taxon>
        <taxon>Ditrysia</taxon>
        <taxon>Geometroidea</taxon>
        <taxon>Geometridae</taxon>
        <taxon>Larentiinae</taxon>
        <taxon>Operophtera</taxon>
    </lineage>
</organism>
<sequence>MHDHIDHVTGLEKREFLAHMAGNCDPWRILAIKKGARLYGEMHDHIDHVTGLEKREFLAHMAGNCDPWRILAIKKGPGTRERPNLIPSCNESRLMCCHCTPHDNHLEFMWLHQGCPKRCGCGFWFELCPIAPM</sequence>
<dbReference type="EMBL" id="JTDY01006746">
    <property type="protein sequence ID" value="KOB65724.1"/>
    <property type="molecule type" value="Genomic_DNA"/>
</dbReference>
<protein>
    <submittedName>
        <fullName evidence="4">Cytochrome c oxidase, subunit VB</fullName>
    </submittedName>
</protein>
<evidence type="ECO:0000313" key="4">
    <source>
        <dbReference type="EMBL" id="KOB65724.1"/>
    </source>
</evidence>
<dbReference type="InterPro" id="IPR002124">
    <property type="entry name" value="Cyt_c_oxidase_su5b"/>
</dbReference>
<evidence type="ECO:0000256" key="3">
    <source>
        <dbReference type="PIRSR" id="PIRSR602124-1"/>
    </source>
</evidence>
<dbReference type="GO" id="GO:0005740">
    <property type="term" value="C:mitochondrial envelope"/>
    <property type="evidence" value="ECO:0007669"/>
    <property type="project" value="InterPro"/>
</dbReference>
<feature type="binding site" evidence="3">
    <location>
        <position position="119"/>
    </location>
    <ligand>
        <name>Zn(2+)</name>
        <dbReference type="ChEBI" id="CHEBI:29105"/>
    </ligand>
</feature>
<evidence type="ECO:0000313" key="5">
    <source>
        <dbReference type="Proteomes" id="UP000037510"/>
    </source>
</evidence>
<evidence type="ECO:0000256" key="2">
    <source>
        <dbReference type="ARBA" id="ARBA00022833"/>
    </source>
</evidence>
<dbReference type="Proteomes" id="UP000037510">
    <property type="component" value="Unassembled WGS sequence"/>
</dbReference>
<comment type="caution">
    <text evidence="4">The sequence shown here is derived from an EMBL/GenBank/DDBJ whole genome shotgun (WGS) entry which is preliminary data.</text>
</comment>
<dbReference type="Gene3D" id="2.60.11.10">
    <property type="entry name" value="Cytochrome c oxidase, subunit Vb"/>
    <property type="match status" value="1"/>
</dbReference>
<dbReference type="PANTHER" id="PTHR10122:SF0">
    <property type="entry name" value="CYTOCHROME C OXIDASE SUBUNIT 5B, ISOFORM A-RELATED"/>
    <property type="match status" value="1"/>
</dbReference>
<feature type="binding site" evidence="3">
    <location>
        <position position="97"/>
    </location>
    <ligand>
        <name>Zn(2+)</name>
        <dbReference type="ChEBI" id="CHEBI:29105"/>
    </ligand>
</feature>
<gene>
    <name evidence="4" type="ORF">OBRU01_19176</name>
</gene>
<name>A0A0L7KRU6_OPEBR</name>
<dbReference type="PROSITE" id="PS51359">
    <property type="entry name" value="COX5B_2"/>
    <property type="match status" value="1"/>
</dbReference>
<keyword evidence="1 3" id="KW-0479">Metal-binding</keyword>
<dbReference type="GO" id="GO:0046872">
    <property type="term" value="F:metal ion binding"/>
    <property type="evidence" value="ECO:0007669"/>
    <property type="project" value="UniProtKB-KW"/>
</dbReference>
<dbReference type="InterPro" id="IPR036972">
    <property type="entry name" value="Cyt_c_oxidase_su5b_sf"/>
</dbReference>
<dbReference type="STRING" id="104452.A0A0L7KRU6"/>
<feature type="binding site" evidence="3">
    <location>
        <position position="99"/>
    </location>
    <ligand>
        <name>Zn(2+)</name>
        <dbReference type="ChEBI" id="CHEBI:29105"/>
    </ligand>
</feature>
<evidence type="ECO:0000256" key="1">
    <source>
        <dbReference type="ARBA" id="ARBA00022723"/>
    </source>
</evidence>
<keyword evidence="2 3" id="KW-0862">Zinc</keyword>
<dbReference type="PANTHER" id="PTHR10122">
    <property type="entry name" value="CYTOCHROME C OXIDASE SUBUNIT 5B, MITOCHONDRIAL"/>
    <property type="match status" value="1"/>
</dbReference>
<dbReference type="Pfam" id="PF01215">
    <property type="entry name" value="COX5B"/>
    <property type="match status" value="1"/>
</dbReference>
<dbReference type="AlphaFoldDB" id="A0A0L7KRU6"/>
<accession>A0A0L7KRU6</accession>
<proteinExistence type="predicted"/>